<dbReference type="PANTHER" id="PTHR35992">
    <property type="entry name" value="CYTOMATRIX PROTEIN-LIKE PROTEIN"/>
    <property type="match status" value="1"/>
</dbReference>
<dbReference type="Proteomes" id="UP001202328">
    <property type="component" value="Unassembled WGS sequence"/>
</dbReference>
<name>A0AAD4S9I3_9MAGN</name>
<proteinExistence type="predicted"/>
<keyword evidence="2" id="KW-1185">Reference proteome</keyword>
<accession>A0AAD4S9I3</accession>
<evidence type="ECO:0000313" key="2">
    <source>
        <dbReference type="Proteomes" id="UP001202328"/>
    </source>
</evidence>
<gene>
    <name evidence="1" type="ORF">MKW98_001810</name>
</gene>
<protein>
    <submittedName>
        <fullName evidence="1">Uncharacterized protein</fullName>
    </submittedName>
</protein>
<evidence type="ECO:0000313" key="1">
    <source>
        <dbReference type="EMBL" id="KAI3878395.1"/>
    </source>
</evidence>
<dbReference type="EMBL" id="JAJJMB010012308">
    <property type="protein sequence ID" value="KAI3878395.1"/>
    <property type="molecule type" value="Genomic_DNA"/>
</dbReference>
<comment type="caution">
    <text evidence="1">The sequence shown here is derived from an EMBL/GenBank/DDBJ whole genome shotgun (WGS) entry which is preliminary data.</text>
</comment>
<organism evidence="1 2">
    <name type="scientific">Papaver atlanticum</name>
    <dbReference type="NCBI Taxonomy" id="357466"/>
    <lineage>
        <taxon>Eukaryota</taxon>
        <taxon>Viridiplantae</taxon>
        <taxon>Streptophyta</taxon>
        <taxon>Embryophyta</taxon>
        <taxon>Tracheophyta</taxon>
        <taxon>Spermatophyta</taxon>
        <taxon>Magnoliopsida</taxon>
        <taxon>Ranunculales</taxon>
        <taxon>Papaveraceae</taxon>
        <taxon>Papaveroideae</taxon>
        <taxon>Papaver</taxon>
    </lineage>
</organism>
<dbReference type="PANTHER" id="PTHR35992:SF1">
    <property type="entry name" value="CYTOMATRIX PROTEIN-LIKE PROTEIN"/>
    <property type="match status" value="1"/>
</dbReference>
<reference evidence="1" key="1">
    <citation type="submission" date="2022-04" db="EMBL/GenBank/DDBJ databases">
        <title>A functionally conserved STORR gene fusion in Papaver species that diverged 16.8 million years ago.</title>
        <authorList>
            <person name="Catania T."/>
        </authorList>
    </citation>
    <scope>NUCLEOTIDE SEQUENCE</scope>
    <source>
        <strain evidence="1">S-188037</strain>
    </source>
</reference>
<dbReference type="AlphaFoldDB" id="A0AAD4S9I3"/>
<sequence length="257" mass="30190">MIGNYSICQKLFKHLVHMLKAQHSEIESLVTDRKLLQDRILVKYDRFVSEVRILEDQISRLDLIPGFKQRDSSLYKRKRDNAQDDLQDFKSWLEYLNHKRAKQEEKREGIIGESEKHKGVENTLISAKNTWEDEQRCRALETEVKKLKRQNENLTSKHKTEISALLSERIFLLNQLKKMESDRTEVAQANEKIRELPTSMEKMQTIVNLKANIAKLVENMVRSDIEISTQSRELTLLTILKLQAKVAKLEEDMVRSN</sequence>